<evidence type="ECO:0000313" key="2">
    <source>
        <dbReference type="EMBL" id="GIY73827.1"/>
    </source>
</evidence>
<feature type="transmembrane region" description="Helical" evidence="1">
    <location>
        <begin position="229"/>
        <end position="250"/>
    </location>
</feature>
<evidence type="ECO:0000313" key="3">
    <source>
        <dbReference type="Proteomes" id="UP001054837"/>
    </source>
</evidence>
<feature type="transmembrane region" description="Helical" evidence="1">
    <location>
        <begin position="204"/>
        <end position="222"/>
    </location>
</feature>
<dbReference type="AlphaFoldDB" id="A0AAV4VU95"/>
<proteinExistence type="predicted"/>
<feature type="transmembrane region" description="Helical" evidence="1">
    <location>
        <begin position="15"/>
        <end position="41"/>
    </location>
</feature>
<keyword evidence="1" id="KW-1133">Transmembrane helix</keyword>
<gene>
    <name evidence="2" type="primary">Slc17a5_0</name>
    <name evidence="2" type="ORF">CDAR_458601</name>
</gene>
<keyword evidence="1" id="KW-0472">Membrane</keyword>
<keyword evidence="1" id="KW-0812">Transmembrane</keyword>
<comment type="caution">
    <text evidence="2">The sequence shown here is derived from an EMBL/GenBank/DDBJ whole genome shotgun (WGS) entry which is preliminary data.</text>
</comment>
<name>A0AAV4VU95_9ARAC</name>
<evidence type="ECO:0000256" key="1">
    <source>
        <dbReference type="SAM" id="Phobius"/>
    </source>
</evidence>
<keyword evidence="3" id="KW-1185">Reference proteome</keyword>
<organism evidence="2 3">
    <name type="scientific">Caerostris darwini</name>
    <dbReference type="NCBI Taxonomy" id="1538125"/>
    <lineage>
        <taxon>Eukaryota</taxon>
        <taxon>Metazoa</taxon>
        <taxon>Ecdysozoa</taxon>
        <taxon>Arthropoda</taxon>
        <taxon>Chelicerata</taxon>
        <taxon>Arachnida</taxon>
        <taxon>Araneae</taxon>
        <taxon>Araneomorphae</taxon>
        <taxon>Entelegynae</taxon>
        <taxon>Araneoidea</taxon>
        <taxon>Araneidae</taxon>
        <taxon>Caerostris</taxon>
    </lineage>
</organism>
<dbReference type="EMBL" id="BPLQ01013650">
    <property type="protein sequence ID" value="GIY73827.1"/>
    <property type="molecule type" value="Genomic_DNA"/>
</dbReference>
<reference evidence="2 3" key="1">
    <citation type="submission" date="2021-06" db="EMBL/GenBank/DDBJ databases">
        <title>Caerostris darwini draft genome.</title>
        <authorList>
            <person name="Kono N."/>
            <person name="Arakawa K."/>
        </authorList>
    </citation>
    <scope>NUCLEOTIDE SEQUENCE [LARGE SCALE GENOMIC DNA]</scope>
</reference>
<protein>
    <submittedName>
        <fullName evidence="2">Sialin</fullName>
    </submittedName>
</protein>
<dbReference type="Proteomes" id="UP001054837">
    <property type="component" value="Unassembled WGS sequence"/>
</dbReference>
<accession>A0AAV4VU95</accession>
<sequence length="266" mass="29800">MRICFPKNPPGRHWIWLLAALTQWKLLVFGFGPVLSYVIGRGICMVERNARKVVLRSFLLWLLLLSDSWWKTCRSVQRQVGVRYQHVDRYTDSPHPLAARLGVEYPIAIRALEGLAQVCSGVCGLSCGSTLVTGFSFNSSTHFQRRTKIHHIKPESEPHSKKWLLFILASCDTDDCWFNCFFCGGLSDSKRNFSLTFVRKFCNSVSGFGSALGLVGVCLAGCDVALNKFFFILSIAIVGFAYCGHALSLLDMAPEFVGRFLDNLNT</sequence>